<protein>
    <submittedName>
        <fullName evidence="2">Uncharacterized protein</fullName>
    </submittedName>
</protein>
<evidence type="ECO:0000313" key="3">
    <source>
        <dbReference type="Proteomes" id="UP000826234"/>
    </source>
</evidence>
<dbReference type="Proteomes" id="UP000826234">
    <property type="component" value="Unassembled WGS sequence"/>
</dbReference>
<organism evidence="2 3">
    <name type="scientific">Phrynosoma platyrhinos</name>
    <name type="common">Desert horned lizard</name>
    <dbReference type="NCBI Taxonomy" id="52577"/>
    <lineage>
        <taxon>Eukaryota</taxon>
        <taxon>Metazoa</taxon>
        <taxon>Chordata</taxon>
        <taxon>Craniata</taxon>
        <taxon>Vertebrata</taxon>
        <taxon>Euteleostomi</taxon>
        <taxon>Lepidosauria</taxon>
        <taxon>Squamata</taxon>
        <taxon>Bifurcata</taxon>
        <taxon>Unidentata</taxon>
        <taxon>Episquamata</taxon>
        <taxon>Toxicofera</taxon>
        <taxon>Iguania</taxon>
        <taxon>Phrynosomatidae</taxon>
        <taxon>Phrynosomatinae</taxon>
        <taxon>Phrynosoma</taxon>
    </lineage>
</organism>
<accession>A0ABQ7TM75</accession>
<proteinExistence type="predicted"/>
<feature type="compositionally biased region" description="Basic and acidic residues" evidence="1">
    <location>
        <begin position="240"/>
        <end position="251"/>
    </location>
</feature>
<feature type="region of interest" description="Disordered" evidence="1">
    <location>
        <begin position="217"/>
        <end position="251"/>
    </location>
</feature>
<reference evidence="2 3" key="1">
    <citation type="journal article" date="2022" name="Gigascience">
        <title>A chromosome-level genome assembly and annotation of the desert horned lizard, Phrynosoma platyrhinos, provides insight into chromosomal rearrangements among reptiles.</title>
        <authorList>
            <person name="Koochekian N."/>
            <person name="Ascanio A."/>
            <person name="Farleigh K."/>
            <person name="Card D.C."/>
            <person name="Schield D.R."/>
            <person name="Castoe T.A."/>
            <person name="Jezkova T."/>
        </authorList>
    </citation>
    <scope>NUCLEOTIDE SEQUENCE [LARGE SCALE GENOMIC DNA]</scope>
    <source>
        <strain evidence="2">NK-2021</strain>
    </source>
</reference>
<comment type="caution">
    <text evidence="2">The sequence shown here is derived from an EMBL/GenBank/DDBJ whole genome shotgun (WGS) entry which is preliminary data.</text>
</comment>
<dbReference type="EMBL" id="JAIPUX010000415">
    <property type="protein sequence ID" value="KAH0630768.1"/>
    <property type="molecule type" value="Genomic_DNA"/>
</dbReference>
<name>A0ABQ7TM75_PHRPL</name>
<dbReference type="Pfam" id="PF15874">
    <property type="entry name" value="Il2rg"/>
    <property type="match status" value="1"/>
</dbReference>
<keyword evidence="3" id="KW-1185">Reference proteome</keyword>
<evidence type="ECO:0000313" key="2">
    <source>
        <dbReference type="EMBL" id="KAH0630768.1"/>
    </source>
</evidence>
<evidence type="ECO:0000256" key="1">
    <source>
        <dbReference type="SAM" id="MobiDB-lite"/>
    </source>
</evidence>
<sequence length="251" mass="27877">MFISIKYGALCHLYHSCPPLIRPGLSSPEGPKVWHSPGADYYTGERGHTPSKGRLWGAGRGRYPSTSVALLAENRQFLANINCSVLLLMHYLREKVGLQRTDPIDLCEENGTLKLLFLVKFPEDSASKFLTPRGTYYICKVERGAPGTKHENGYRAFLPIYKHPPSDLLDSLRNQCDFLEKSRLRILKSQDGKKPPTMESLLSCMANQVVGKSSGKAGVALSSGLDEEGTPRKTTTTAKTRAEASRKEKHR</sequence>
<dbReference type="PANTHER" id="PTHR33887">
    <property type="entry name" value="PB1 DOMAIN-CONTAINING PROTEIN"/>
    <property type="match status" value="1"/>
</dbReference>
<gene>
    <name evidence="2" type="ORF">JD844_003961</name>
</gene>
<dbReference type="InterPro" id="IPR039471">
    <property type="entry name" value="CXorf65-like"/>
</dbReference>
<dbReference type="PANTHER" id="PTHR33887:SF4">
    <property type="entry name" value="AB2-183"/>
    <property type="match status" value="1"/>
</dbReference>